<dbReference type="EMBL" id="CP012333">
    <property type="protein sequence ID" value="AKU93777.1"/>
    <property type="molecule type" value="Genomic_DNA"/>
</dbReference>
<dbReference type="InterPro" id="IPR046532">
    <property type="entry name" value="DUF6597"/>
</dbReference>
<evidence type="ECO:0000256" key="2">
    <source>
        <dbReference type="ARBA" id="ARBA00023125"/>
    </source>
</evidence>
<dbReference type="Pfam" id="PF20240">
    <property type="entry name" value="DUF6597"/>
    <property type="match status" value="1"/>
</dbReference>
<dbReference type="InterPro" id="IPR018060">
    <property type="entry name" value="HTH_AraC"/>
</dbReference>
<dbReference type="OrthoDB" id="112032at2"/>
<dbReference type="KEGG" id="llu:AKJ09_00441"/>
<dbReference type="Proteomes" id="UP000064967">
    <property type="component" value="Chromosome"/>
</dbReference>
<gene>
    <name evidence="5" type="ORF">AKJ09_00441</name>
</gene>
<keyword evidence="1" id="KW-0805">Transcription regulation</keyword>
<dbReference type="InterPro" id="IPR050204">
    <property type="entry name" value="AraC_XylS_family_regulators"/>
</dbReference>
<evidence type="ECO:0000313" key="6">
    <source>
        <dbReference type="Proteomes" id="UP000064967"/>
    </source>
</evidence>
<dbReference type="Gene3D" id="1.10.10.60">
    <property type="entry name" value="Homeodomain-like"/>
    <property type="match status" value="1"/>
</dbReference>
<sequence length="258" mass="28000">MSYVELPPPPSLSSLVACFWAITGPSGEHRVLPDGCIDLIVFGDGQVEVVGTMTEAILSPALSAPVAAIRFLPGEAARLVPEAARELTDRDAPLRELWRDRGSVIEHDLLERMRRSAKREAPELLATLSPAFSSILRSRLASHADATDLRMREAVRLLGEGHSVRATAARVNLSERQLSRRFTERVGVAPKLFGRVMRLQRAANALADGGSPIDVATIAQYTDQAHMNRDFRELARVTPAALAREYAARGAGTSSSNT</sequence>
<name>A0A0K1PJU1_9BACT</name>
<dbReference type="PANTHER" id="PTHR46796:SF15">
    <property type="entry name" value="BLL1074 PROTEIN"/>
    <property type="match status" value="1"/>
</dbReference>
<proteinExistence type="predicted"/>
<dbReference type="GO" id="GO:0043565">
    <property type="term" value="F:sequence-specific DNA binding"/>
    <property type="evidence" value="ECO:0007669"/>
    <property type="project" value="InterPro"/>
</dbReference>
<keyword evidence="3" id="KW-0804">Transcription</keyword>
<feature type="domain" description="HTH araC/xylS-type" evidence="4">
    <location>
        <begin position="163"/>
        <end position="245"/>
    </location>
</feature>
<dbReference type="SMART" id="SM00342">
    <property type="entry name" value="HTH_ARAC"/>
    <property type="match status" value="1"/>
</dbReference>
<organism evidence="5 6">
    <name type="scientific">Labilithrix luteola</name>
    <dbReference type="NCBI Taxonomy" id="1391654"/>
    <lineage>
        <taxon>Bacteria</taxon>
        <taxon>Pseudomonadati</taxon>
        <taxon>Myxococcota</taxon>
        <taxon>Polyangia</taxon>
        <taxon>Polyangiales</taxon>
        <taxon>Labilitrichaceae</taxon>
        <taxon>Labilithrix</taxon>
    </lineage>
</organism>
<dbReference type="AlphaFoldDB" id="A0A0K1PJU1"/>
<evidence type="ECO:0000313" key="5">
    <source>
        <dbReference type="EMBL" id="AKU93777.1"/>
    </source>
</evidence>
<reference evidence="5 6" key="1">
    <citation type="submission" date="2015-08" db="EMBL/GenBank/DDBJ databases">
        <authorList>
            <person name="Babu N.S."/>
            <person name="Beckwith C.J."/>
            <person name="Beseler K.G."/>
            <person name="Brison A."/>
            <person name="Carone J.V."/>
            <person name="Caskin T.P."/>
            <person name="Diamond M."/>
            <person name="Durham M.E."/>
            <person name="Foxe J.M."/>
            <person name="Go M."/>
            <person name="Henderson B.A."/>
            <person name="Jones I.B."/>
            <person name="McGettigan J.A."/>
            <person name="Micheletti S.J."/>
            <person name="Nasrallah M.E."/>
            <person name="Ortiz D."/>
            <person name="Piller C.R."/>
            <person name="Privatt S.R."/>
            <person name="Schneider S.L."/>
            <person name="Sharp S."/>
            <person name="Smith T.C."/>
            <person name="Stanton J.D."/>
            <person name="Ullery H.E."/>
            <person name="Wilson R.J."/>
            <person name="Serrano M.G."/>
            <person name="Buck G."/>
            <person name="Lee V."/>
            <person name="Wang Y."/>
            <person name="Carvalho R."/>
            <person name="Voegtly L."/>
            <person name="Shi R."/>
            <person name="Duckworth R."/>
            <person name="Johnson A."/>
            <person name="Loviza R."/>
            <person name="Walstead R."/>
            <person name="Shah Z."/>
            <person name="Kiflezghi M."/>
            <person name="Wade K."/>
            <person name="Ball S.L."/>
            <person name="Bradley K.W."/>
            <person name="Asai D.J."/>
            <person name="Bowman C.A."/>
            <person name="Russell D.A."/>
            <person name="Pope W.H."/>
            <person name="Jacobs-Sera D."/>
            <person name="Hendrix R.W."/>
            <person name="Hatfull G.F."/>
        </authorList>
    </citation>
    <scope>NUCLEOTIDE SEQUENCE [LARGE SCALE GENOMIC DNA]</scope>
    <source>
        <strain evidence="5 6">DSM 27648</strain>
    </source>
</reference>
<evidence type="ECO:0000256" key="1">
    <source>
        <dbReference type="ARBA" id="ARBA00023015"/>
    </source>
</evidence>
<keyword evidence="2" id="KW-0238">DNA-binding</keyword>
<protein>
    <submittedName>
        <fullName evidence="5">Transcriptional regulator, AraC family</fullName>
    </submittedName>
</protein>
<keyword evidence="6" id="KW-1185">Reference proteome</keyword>
<dbReference type="RefSeq" id="WP_146645476.1">
    <property type="nucleotide sequence ID" value="NZ_CP012333.1"/>
</dbReference>
<dbReference type="Pfam" id="PF12833">
    <property type="entry name" value="HTH_18"/>
    <property type="match status" value="1"/>
</dbReference>
<accession>A0A0K1PJU1</accession>
<dbReference type="STRING" id="1391654.AKJ09_00441"/>
<dbReference type="InterPro" id="IPR009057">
    <property type="entry name" value="Homeodomain-like_sf"/>
</dbReference>
<dbReference type="PANTHER" id="PTHR46796">
    <property type="entry name" value="HTH-TYPE TRANSCRIPTIONAL ACTIVATOR RHAS-RELATED"/>
    <property type="match status" value="1"/>
</dbReference>
<dbReference type="PROSITE" id="PS01124">
    <property type="entry name" value="HTH_ARAC_FAMILY_2"/>
    <property type="match status" value="1"/>
</dbReference>
<dbReference type="PATRIC" id="fig|1391654.3.peg.454"/>
<evidence type="ECO:0000256" key="3">
    <source>
        <dbReference type="ARBA" id="ARBA00023163"/>
    </source>
</evidence>
<evidence type="ECO:0000259" key="4">
    <source>
        <dbReference type="PROSITE" id="PS01124"/>
    </source>
</evidence>
<dbReference type="GO" id="GO:0003700">
    <property type="term" value="F:DNA-binding transcription factor activity"/>
    <property type="evidence" value="ECO:0007669"/>
    <property type="project" value="InterPro"/>
</dbReference>
<dbReference type="SUPFAM" id="SSF46689">
    <property type="entry name" value="Homeodomain-like"/>
    <property type="match status" value="1"/>
</dbReference>